<reference evidence="10" key="1">
    <citation type="submission" date="2021-01" db="EMBL/GenBank/DDBJ databases">
        <authorList>
            <person name="Li R."/>
            <person name="Bekaert M."/>
        </authorList>
    </citation>
    <scope>NUCLEOTIDE SEQUENCE</scope>
    <source>
        <strain evidence="10">Farmed</strain>
    </source>
</reference>
<dbReference type="GO" id="GO:0009368">
    <property type="term" value="C:endopeptidase Clp complex"/>
    <property type="evidence" value="ECO:0007669"/>
    <property type="project" value="TreeGrafter"/>
</dbReference>
<evidence type="ECO:0000256" key="7">
    <source>
        <dbReference type="RuleBase" id="RU000549"/>
    </source>
</evidence>
<dbReference type="EC" id="3.4.21.92" evidence="7"/>
<evidence type="ECO:0000256" key="8">
    <source>
        <dbReference type="RuleBase" id="RU003567"/>
    </source>
</evidence>
<keyword evidence="9" id="KW-0472">Membrane</keyword>
<evidence type="ECO:0000313" key="11">
    <source>
        <dbReference type="Proteomes" id="UP000597762"/>
    </source>
</evidence>
<keyword evidence="2 7" id="KW-0645">Protease</keyword>
<dbReference type="HAMAP" id="MF_00444">
    <property type="entry name" value="ClpP"/>
    <property type="match status" value="1"/>
</dbReference>
<feature type="active site" evidence="5">
    <location>
        <position position="125"/>
    </location>
</feature>
<dbReference type="NCBIfam" id="NF001368">
    <property type="entry name" value="PRK00277.1"/>
    <property type="match status" value="1"/>
</dbReference>
<gene>
    <name evidence="10" type="ORF">SPHA_33005</name>
</gene>
<dbReference type="GO" id="GO:0004252">
    <property type="term" value="F:serine-type endopeptidase activity"/>
    <property type="evidence" value="ECO:0007669"/>
    <property type="project" value="UniProtKB-EC"/>
</dbReference>
<dbReference type="GO" id="GO:0006515">
    <property type="term" value="P:protein quality control for misfolded or incompletely synthesized proteins"/>
    <property type="evidence" value="ECO:0007669"/>
    <property type="project" value="TreeGrafter"/>
</dbReference>
<dbReference type="OrthoDB" id="2017408at2759"/>
<dbReference type="PROSITE" id="PS00382">
    <property type="entry name" value="CLP_PROTEASE_HIS"/>
    <property type="match status" value="1"/>
</dbReference>
<keyword evidence="9" id="KW-1133">Transmembrane helix</keyword>
<feature type="active site" evidence="6">
    <location>
        <position position="150"/>
    </location>
</feature>
<dbReference type="PROSITE" id="PS00381">
    <property type="entry name" value="CLP_PROTEASE_SER"/>
    <property type="match status" value="1"/>
</dbReference>
<dbReference type="PRINTS" id="PR00127">
    <property type="entry name" value="CLPPROTEASEP"/>
</dbReference>
<comment type="caution">
    <text evidence="10">The sequence shown here is derived from an EMBL/GenBank/DDBJ whole genome shotgun (WGS) entry which is preliminary data.</text>
</comment>
<dbReference type="Pfam" id="PF00574">
    <property type="entry name" value="CLP_protease"/>
    <property type="match status" value="1"/>
</dbReference>
<protein>
    <recommendedName>
        <fullName evidence="8">ATP-dependent Clp protease proteolytic subunit</fullName>
        <ecNumber evidence="7">3.4.21.92</ecNumber>
    </recommendedName>
</protein>
<dbReference type="CDD" id="cd07017">
    <property type="entry name" value="S14_ClpP_2"/>
    <property type="match status" value="1"/>
</dbReference>
<dbReference type="EMBL" id="CAHIKZ030001379">
    <property type="protein sequence ID" value="CAE1262009.1"/>
    <property type="molecule type" value="Genomic_DNA"/>
</dbReference>
<keyword evidence="11" id="KW-1185">Reference proteome</keyword>
<dbReference type="InterPro" id="IPR033135">
    <property type="entry name" value="ClpP_His_AS"/>
</dbReference>
<dbReference type="GO" id="GO:0004176">
    <property type="term" value="F:ATP-dependent peptidase activity"/>
    <property type="evidence" value="ECO:0007669"/>
    <property type="project" value="InterPro"/>
</dbReference>
<evidence type="ECO:0000256" key="4">
    <source>
        <dbReference type="ARBA" id="ARBA00022825"/>
    </source>
</evidence>
<dbReference type="InterPro" id="IPR023562">
    <property type="entry name" value="ClpP/TepA"/>
</dbReference>
<evidence type="ECO:0000256" key="2">
    <source>
        <dbReference type="ARBA" id="ARBA00022670"/>
    </source>
</evidence>
<evidence type="ECO:0000256" key="1">
    <source>
        <dbReference type="ARBA" id="ARBA00007039"/>
    </source>
</evidence>
<dbReference type="GO" id="GO:0051117">
    <property type="term" value="F:ATPase binding"/>
    <property type="evidence" value="ECO:0007669"/>
    <property type="project" value="TreeGrafter"/>
</dbReference>
<comment type="similarity">
    <text evidence="1 8">Belongs to the peptidase S14 family.</text>
</comment>
<evidence type="ECO:0000256" key="5">
    <source>
        <dbReference type="PROSITE-ProRule" id="PRU10085"/>
    </source>
</evidence>
<dbReference type="Gene3D" id="3.90.226.10">
    <property type="entry name" value="2-enoyl-CoA Hydratase, Chain A, domain 1"/>
    <property type="match status" value="1"/>
</dbReference>
<evidence type="ECO:0000256" key="6">
    <source>
        <dbReference type="PROSITE-ProRule" id="PRU10086"/>
    </source>
</evidence>
<feature type="transmembrane region" description="Helical" evidence="9">
    <location>
        <begin position="1235"/>
        <end position="1255"/>
    </location>
</feature>
<evidence type="ECO:0000256" key="9">
    <source>
        <dbReference type="SAM" id="Phobius"/>
    </source>
</evidence>
<dbReference type="NCBIfam" id="NF009205">
    <property type="entry name" value="PRK12553.1"/>
    <property type="match status" value="1"/>
</dbReference>
<proteinExistence type="inferred from homology"/>
<keyword evidence="3 7" id="KW-0378">Hydrolase</keyword>
<keyword evidence="4 7" id="KW-0720">Serine protease</keyword>
<keyword evidence="9" id="KW-0812">Transmembrane</keyword>
<feature type="transmembrane region" description="Helical" evidence="9">
    <location>
        <begin position="1301"/>
        <end position="1323"/>
    </location>
</feature>
<evidence type="ECO:0000313" key="10">
    <source>
        <dbReference type="EMBL" id="CAE1262009.1"/>
    </source>
</evidence>
<dbReference type="PANTHER" id="PTHR10381:SF11">
    <property type="entry name" value="ATP-DEPENDENT CLP PROTEASE PROTEOLYTIC SUBUNIT, MITOCHONDRIAL"/>
    <property type="match status" value="1"/>
</dbReference>
<dbReference type="FunFam" id="3.90.226.10:FF:000001">
    <property type="entry name" value="ATP-dependent Clp protease proteolytic subunit"/>
    <property type="match status" value="1"/>
</dbReference>
<dbReference type="SUPFAM" id="SSF52096">
    <property type="entry name" value="ClpP/crotonase"/>
    <property type="match status" value="1"/>
</dbReference>
<sequence>MFRRCLMLTARCHASLHRNIHTSAVRCRPMIPIVIESSGRGERAYDIYSRLLKERIICVMGPINDDLSSLVVAQLLFLQSESSKKAIHMYINSPGGSVTAGLGIYDTMQYVQPPVATWCVGQACSMASLLLCAGTSGMRHSLPNSRIMIHQPSGQVGGQATDIMIHAEEIIKLKKQINSLYMKHTGQSLESIEQKMERDLFMSPSDAHDFGLIDTILEHPPTFQLFEKEVSSAKLELVNLSKKDARRFAHIIRGAVEDVCCGIREENFALIKQHWHFNLHLVLFLKLFCQEKLQDTTEEFYQDAPCKDDMLIIMAPLPHISTAFYFELLKSCGWQLLFSACLPMLEPEEIQKLMVHAIKHCQEQPQSTEDLFLLTALIKIINESCLPDEIQEFWSKHRQAGTLIDASGPHISLSNVRNMLSDHNQILLDLLNGVEQFLTCINEEAENRSSLFWELEEAKNSDSLFQNIYELSNFDDIYFDLTFLGIALYGDSFKTSITLEDLLTDKQLYNLEKGELLNLTEDLKKWLDKSDDIESLKNLHENGSKYSALKCKPYPFRVEHLKTLKSEYPRRIISCLYLYLKCQPCLDDVKTLEDQKLLSANKFIRLCCILVEYLSDNEDYSAYGDMIPEGDFFIDQCDFICDYEIYDYSFDDYPDRTTPMEDDLPVDKLAEILKDENLYSWQDRSYLSILEDHLRELSDADLFRSLWERVNWLSNFRGEEKELTKDYLKILLDAFSLLDPLLQDYLIRDFYLPNKIDVVRPWWRNDGSQQQLSLSLNKLTERNFSKIPNIISHYALLDLDTVLRTSIFTAVNNACQVDVIVQLLRFLPVSCQIPSSSHNTDHEEKKDVKTLSLLGTVLESVLNSGKLDENQQNTFLELVTQLIKPVSIGVRKQFGVTKHLLMVPEVFHFHILPRLHLNFPLDANQPNPFFILQLLLIVLESEQIQHSTCIEGLHLHVVIVQICHALNSSIETWKEDGKKEYFWKLKPLLISALGLLQEIILKNLPAKPDKICEWLNHKMSVLDWTVRLRVRKLLFLKHQNSEPDQQLSDKMVLSFLKTHGITQTCDLQQTLHLLRLASIDEELCTSIMHCLPPYVLFSRDCVITAFAQLLPNFLPAEGLLVCQFLMHLLENNQLIVLFQANFLPSIPCLDLSVLKSYLGLSQLFLDVIVLQVGLDTAILQYVFDNVFIFTKDVLLSPAILSQLSPMLALLLIYQIFSIMNLLLKIAEHLNPGKIFLFLVELIAIFNQHFSMFHPVPKKRKHGLTKDEESEILRYLTPSFYCQAKYTIDNPPFYPCLTPMRMFSLISPFISLLYVIVSPLLSYCI</sequence>
<name>A0A812CA51_ACAPH</name>
<dbReference type="Proteomes" id="UP000597762">
    <property type="component" value="Unassembled WGS sequence"/>
</dbReference>
<organism evidence="10 11">
    <name type="scientific">Acanthosepion pharaonis</name>
    <name type="common">Pharaoh cuttlefish</name>
    <name type="synonym">Sepia pharaonis</name>
    <dbReference type="NCBI Taxonomy" id="158019"/>
    <lineage>
        <taxon>Eukaryota</taxon>
        <taxon>Metazoa</taxon>
        <taxon>Spiralia</taxon>
        <taxon>Lophotrochozoa</taxon>
        <taxon>Mollusca</taxon>
        <taxon>Cephalopoda</taxon>
        <taxon>Coleoidea</taxon>
        <taxon>Decapodiformes</taxon>
        <taxon>Sepiida</taxon>
        <taxon>Sepiina</taxon>
        <taxon>Sepiidae</taxon>
        <taxon>Acanthosepion</taxon>
    </lineage>
</organism>
<dbReference type="InterPro" id="IPR029045">
    <property type="entry name" value="ClpP/crotonase-like_dom_sf"/>
</dbReference>
<dbReference type="InterPro" id="IPR018215">
    <property type="entry name" value="ClpP_Ser_AS"/>
</dbReference>
<accession>A0A812CA51</accession>
<evidence type="ECO:0000256" key="3">
    <source>
        <dbReference type="ARBA" id="ARBA00022801"/>
    </source>
</evidence>
<dbReference type="PANTHER" id="PTHR10381">
    <property type="entry name" value="ATP-DEPENDENT CLP PROTEASE PROTEOLYTIC SUBUNIT"/>
    <property type="match status" value="1"/>
</dbReference>
<dbReference type="InterPro" id="IPR001907">
    <property type="entry name" value="ClpP"/>
</dbReference>
<feature type="transmembrane region" description="Helical" evidence="9">
    <location>
        <begin position="1203"/>
        <end position="1223"/>
    </location>
</feature>